<feature type="compositionally biased region" description="Polar residues" evidence="1">
    <location>
        <begin position="394"/>
        <end position="404"/>
    </location>
</feature>
<dbReference type="Proteomes" id="UP000054248">
    <property type="component" value="Unassembled WGS sequence"/>
</dbReference>
<feature type="region of interest" description="Disordered" evidence="1">
    <location>
        <begin position="285"/>
        <end position="333"/>
    </location>
</feature>
<keyword evidence="3" id="KW-1185">Reference proteome</keyword>
<reference evidence="3" key="2">
    <citation type="submission" date="2015-01" db="EMBL/GenBank/DDBJ databases">
        <title>Evolutionary Origins and Diversification of the Mycorrhizal Mutualists.</title>
        <authorList>
            <consortium name="DOE Joint Genome Institute"/>
            <consortium name="Mycorrhizal Genomics Consortium"/>
            <person name="Kohler A."/>
            <person name="Kuo A."/>
            <person name="Nagy L.G."/>
            <person name="Floudas D."/>
            <person name="Copeland A."/>
            <person name="Barry K.W."/>
            <person name="Cichocki N."/>
            <person name="Veneault-Fourrey C."/>
            <person name="LaButti K."/>
            <person name="Lindquist E.A."/>
            <person name="Lipzen A."/>
            <person name="Lundell T."/>
            <person name="Morin E."/>
            <person name="Murat C."/>
            <person name="Riley R."/>
            <person name="Ohm R."/>
            <person name="Sun H."/>
            <person name="Tunlid A."/>
            <person name="Henrissat B."/>
            <person name="Grigoriev I.V."/>
            <person name="Hibbett D.S."/>
            <person name="Martin F."/>
        </authorList>
    </citation>
    <scope>NUCLEOTIDE SEQUENCE [LARGE SCALE GENOMIC DNA]</scope>
    <source>
        <strain evidence="3">MUT 4182</strain>
    </source>
</reference>
<dbReference type="OrthoDB" id="3304285at2759"/>
<evidence type="ECO:0000256" key="1">
    <source>
        <dbReference type="SAM" id="MobiDB-lite"/>
    </source>
</evidence>
<feature type="compositionally biased region" description="Polar residues" evidence="1">
    <location>
        <begin position="152"/>
        <end position="168"/>
    </location>
</feature>
<feature type="compositionally biased region" description="Basic and acidic residues" evidence="1">
    <location>
        <begin position="182"/>
        <end position="197"/>
    </location>
</feature>
<evidence type="ECO:0000313" key="3">
    <source>
        <dbReference type="Proteomes" id="UP000054248"/>
    </source>
</evidence>
<evidence type="ECO:0000313" key="2">
    <source>
        <dbReference type="EMBL" id="KIO25987.1"/>
    </source>
</evidence>
<name>A0A0C3LX40_9AGAM</name>
<feature type="region of interest" description="Disordered" evidence="1">
    <location>
        <begin position="94"/>
        <end position="132"/>
    </location>
</feature>
<feature type="region of interest" description="Disordered" evidence="1">
    <location>
        <begin position="454"/>
        <end position="475"/>
    </location>
</feature>
<feature type="compositionally biased region" description="Low complexity" evidence="1">
    <location>
        <begin position="119"/>
        <end position="132"/>
    </location>
</feature>
<organism evidence="2 3">
    <name type="scientific">Tulasnella calospora MUT 4182</name>
    <dbReference type="NCBI Taxonomy" id="1051891"/>
    <lineage>
        <taxon>Eukaryota</taxon>
        <taxon>Fungi</taxon>
        <taxon>Dikarya</taxon>
        <taxon>Basidiomycota</taxon>
        <taxon>Agaricomycotina</taxon>
        <taxon>Agaricomycetes</taxon>
        <taxon>Cantharellales</taxon>
        <taxon>Tulasnellaceae</taxon>
        <taxon>Tulasnella</taxon>
    </lineage>
</organism>
<sequence>MSQLPSKDPVVPMDALRQAPSRFVITSKKGVSREKFLQHLNLPKGLETMIGIQSRMEELSRTRFVVSCPDHWVWNQVLQHISVLDQDYDVNLDTTSSSSSPGSVVGGWGDGAATPSLESTSGPSTFGTPSNGSNFSSPWAILNPLESPVQEFGQSPSINHGRNSTSKSVPVPLGPSTASHDSACRDSTGLDKNEANSDKDEDFFAVAEEEEYVKKWDGRNGYVDEKRENDETFPSEGQAIVPAYSFFELTTVNVSIASREGSGEFDNNSFGYQGTRVPAHNRLGLEYNEDPEGNQGSSVSHSNEEQGSLTSDRGISSAGSDLEMTEEDEAEGDAEEGIVNGYETDHSKFDSAHSLHHFQQQAPSQQIPVASSDPNSISVTSPTTTNPRIAEANPTANQGTSPGTSYVFGSLLDSEESERLGDVTEAPALENLVNSLAGLALVLPDGVFEFNPSFQSGSANTPVEDTQESPDTSAESEVLLEMMQQSISRTLVARALVSAIHQAVGFMESEQE</sequence>
<feature type="region of interest" description="Disordered" evidence="1">
    <location>
        <begin position="354"/>
        <end position="408"/>
    </location>
</feature>
<feature type="compositionally biased region" description="Acidic residues" evidence="1">
    <location>
        <begin position="323"/>
        <end position="333"/>
    </location>
</feature>
<proteinExistence type="predicted"/>
<feature type="region of interest" description="Disordered" evidence="1">
    <location>
        <begin position="150"/>
        <end position="197"/>
    </location>
</feature>
<reference evidence="2 3" key="1">
    <citation type="submission" date="2014-04" db="EMBL/GenBank/DDBJ databases">
        <authorList>
            <consortium name="DOE Joint Genome Institute"/>
            <person name="Kuo A."/>
            <person name="Girlanda M."/>
            <person name="Perotto S."/>
            <person name="Kohler A."/>
            <person name="Nagy L.G."/>
            <person name="Floudas D."/>
            <person name="Copeland A."/>
            <person name="Barry K.W."/>
            <person name="Cichocki N."/>
            <person name="Veneault-Fourrey C."/>
            <person name="LaButti K."/>
            <person name="Lindquist E.A."/>
            <person name="Lipzen A."/>
            <person name="Lundell T."/>
            <person name="Morin E."/>
            <person name="Murat C."/>
            <person name="Sun H."/>
            <person name="Tunlid A."/>
            <person name="Henrissat B."/>
            <person name="Grigoriev I.V."/>
            <person name="Hibbett D.S."/>
            <person name="Martin F."/>
            <person name="Nordberg H.P."/>
            <person name="Cantor M.N."/>
            <person name="Hua S.X."/>
        </authorList>
    </citation>
    <scope>NUCLEOTIDE SEQUENCE [LARGE SCALE GENOMIC DNA]</scope>
    <source>
        <strain evidence="2 3">MUT 4182</strain>
    </source>
</reference>
<dbReference type="EMBL" id="KN823032">
    <property type="protein sequence ID" value="KIO25987.1"/>
    <property type="molecule type" value="Genomic_DNA"/>
</dbReference>
<feature type="compositionally biased region" description="Polar residues" evidence="1">
    <location>
        <begin position="357"/>
        <end position="387"/>
    </location>
</feature>
<gene>
    <name evidence="2" type="ORF">M407DRAFT_236221</name>
</gene>
<protein>
    <submittedName>
        <fullName evidence="2">Uncharacterized protein</fullName>
    </submittedName>
</protein>
<accession>A0A0C3LX40</accession>
<dbReference type="AlphaFoldDB" id="A0A0C3LX40"/>
<feature type="compositionally biased region" description="Polar residues" evidence="1">
    <location>
        <begin position="294"/>
        <end position="319"/>
    </location>
</feature>
<dbReference type="HOGENOM" id="CLU_592111_0_0_1"/>